<dbReference type="PANTHER" id="PTHR11505">
    <property type="entry name" value="L1 TRANSPOSABLE ELEMENT-RELATED"/>
    <property type="match status" value="1"/>
</dbReference>
<dbReference type="RefSeq" id="XP_065657995.1">
    <property type="nucleotide sequence ID" value="XM_065801923.1"/>
</dbReference>
<dbReference type="GeneID" id="136082517"/>
<name>A0ABM4C8Q5_HYDVU</name>
<sequence length="188" mass="22501">MAKSLTIVKEFLECHESTLLKTFGDRFDKLEENKDNVNLKCTEIIQDKLAELEDRSRRNNLRFDGFDEREEETWKDSESKVKEFVKEKLGIKNNNAIERAHRTGKKHESGKRKKTIVVKFLNYKDREIVLNEYKKRKLWNEKIYINEDYSNYTIEKRRLLFTKAKELRAEGKFAKVIYTKLVTRASEV</sequence>
<reference evidence="2" key="1">
    <citation type="submission" date="2025-08" db="UniProtKB">
        <authorList>
            <consortium name="RefSeq"/>
        </authorList>
    </citation>
    <scope>IDENTIFICATION</scope>
</reference>
<dbReference type="InterPro" id="IPR004244">
    <property type="entry name" value="Transposase_22"/>
</dbReference>
<keyword evidence="1" id="KW-1185">Reference proteome</keyword>
<organism evidence="1 2">
    <name type="scientific">Hydra vulgaris</name>
    <name type="common">Hydra</name>
    <name type="synonym">Hydra attenuata</name>
    <dbReference type="NCBI Taxonomy" id="6087"/>
    <lineage>
        <taxon>Eukaryota</taxon>
        <taxon>Metazoa</taxon>
        <taxon>Cnidaria</taxon>
        <taxon>Hydrozoa</taxon>
        <taxon>Hydroidolina</taxon>
        <taxon>Anthoathecata</taxon>
        <taxon>Aplanulata</taxon>
        <taxon>Hydridae</taxon>
        <taxon>Hydra</taxon>
    </lineage>
</organism>
<proteinExistence type="predicted"/>
<accession>A0ABM4C8Q5</accession>
<evidence type="ECO:0000313" key="1">
    <source>
        <dbReference type="Proteomes" id="UP001652625"/>
    </source>
</evidence>
<protein>
    <submittedName>
        <fullName evidence="2">Uncharacterized protein LOC136082517</fullName>
    </submittedName>
</protein>
<dbReference type="Gene3D" id="3.30.70.1820">
    <property type="entry name" value="L1 transposable element, RRM domain"/>
    <property type="match status" value="1"/>
</dbReference>
<dbReference type="Proteomes" id="UP001652625">
    <property type="component" value="Chromosome 07"/>
</dbReference>
<gene>
    <name evidence="2" type="primary">LOC136082517</name>
</gene>
<evidence type="ECO:0000313" key="2">
    <source>
        <dbReference type="RefSeq" id="XP_065657995.1"/>
    </source>
</evidence>